<dbReference type="Proteomes" id="UP000742631">
    <property type="component" value="Unassembled WGS sequence"/>
</dbReference>
<dbReference type="SUPFAM" id="SSF69786">
    <property type="entry name" value="YggU-like"/>
    <property type="match status" value="1"/>
</dbReference>
<organism evidence="3 4">
    <name type="scientific">Methylorubrum populi</name>
    <dbReference type="NCBI Taxonomy" id="223967"/>
    <lineage>
        <taxon>Bacteria</taxon>
        <taxon>Pseudomonadati</taxon>
        <taxon>Pseudomonadota</taxon>
        <taxon>Alphaproteobacteria</taxon>
        <taxon>Hyphomicrobiales</taxon>
        <taxon>Methylobacteriaceae</taxon>
        <taxon>Methylorubrum</taxon>
    </lineage>
</organism>
<name>A0A921JEB3_9HYPH</name>
<comment type="caution">
    <text evidence="3">The sequence shown here is derived from an EMBL/GenBank/DDBJ whole genome shotgun (WGS) entry which is preliminary data.</text>
</comment>
<protein>
    <recommendedName>
        <fullName evidence="2">UPF0235 protein K8W01_07065</fullName>
    </recommendedName>
</protein>
<dbReference type="NCBIfam" id="TIGR00251">
    <property type="entry name" value="DUF167 family protein"/>
    <property type="match status" value="1"/>
</dbReference>
<dbReference type="Pfam" id="PF02594">
    <property type="entry name" value="DUF167"/>
    <property type="match status" value="1"/>
</dbReference>
<reference evidence="3" key="2">
    <citation type="submission" date="2021-09" db="EMBL/GenBank/DDBJ databases">
        <authorList>
            <person name="Gilroy R."/>
        </authorList>
    </citation>
    <scope>NUCLEOTIDE SEQUENCE</scope>
    <source>
        <strain evidence="3">316</strain>
    </source>
</reference>
<evidence type="ECO:0000256" key="2">
    <source>
        <dbReference type="HAMAP-Rule" id="MF_00634"/>
    </source>
</evidence>
<dbReference type="InterPro" id="IPR003746">
    <property type="entry name" value="DUF167"/>
</dbReference>
<dbReference type="Gene3D" id="3.30.1200.10">
    <property type="entry name" value="YggU-like"/>
    <property type="match status" value="1"/>
</dbReference>
<proteinExistence type="inferred from homology"/>
<dbReference type="HAMAP" id="MF_00634">
    <property type="entry name" value="UPF0235"/>
    <property type="match status" value="1"/>
</dbReference>
<dbReference type="GO" id="GO:0005737">
    <property type="term" value="C:cytoplasm"/>
    <property type="evidence" value="ECO:0007669"/>
    <property type="project" value="TreeGrafter"/>
</dbReference>
<dbReference type="PANTHER" id="PTHR13420:SF7">
    <property type="entry name" value="UPF0235 PROTEIN C15ORF40"/>
    <property type="match status" value="1"/>
</dbReference>
<evidence type="ECO:0000256" key="1">
    <source>
        <dbReference type="ARBA" id="ARBA00010364"/>
    </source>
</evidence>
<comment type="similarity">
    <text evidence="1 2">Belongs to the UPF0235 family.</text>
</comment>
<evidence type="ECO:0000313" key="4">
    <source>
        <dbReference type="Proteomes" id="UP000742631"/>
    </source>
</evidence>
<reference evidence="3" key="1">
    <citation type="journal article" date="2021" name="PeerJ">
        <title>Extensive microbial diversity within the chicken gut microbiome revealed by metagenomics and culture.</title>
        <authorList>
            <person name="Gilroy R."/>
            <person name="Ravi A."/>
            <person name="Getino M."/>
            <person name="Pursley I."/>
            <person name="Horton D.L."/>
            <person name="Alikhan N.F."/>
            <person name="Baker D."/>
            <person name="Gharbi K."/>
            <person name="Hall N."/>
            <person name="Watson M."/>
            <person name="Adriaenssens E.M."/>
            <person name="Foster-Nyarko E."/>
            <person name="Jarju S."/>
            <person name="Secka A."/>
            <person name="Antonio M."/>
            <person name="Oren A."/>
            <person name="Chaudhuri R.R."/>
            <person name="La Ragione R."/>
            <person name="Hildebrand F."/>
            <person name="Pallen M.J."/>
        </authorList>
    </citation>
    <scope>NUCLEOTIDE SEQUENCE</scope>
    <source>
        <strain evidence="3">316</strain>
    </source>
</reference>
<dbReference type="AlphaFoldDB" id="A0A921JEB3"/>
<dbReference type="EMBL" id="DYYG01000020">
    <property type="protein sequence ID" value="HJE23405.1"/>
    <property type="molecule type" value="Genomic_DNA"/>
</dbReference>
<accession>A0A921JEB3</accession>
<gene>
    <name evidence="3" type="ORF">K8W01_07065</name>
</gene>
<sequence>MMQVPFTLDADGLTLAVRLTPRASRTALDGVRTDADGRPVLCLRVAAPPVEGAANAALTAFVAKSLKLRKAEVVLVSGETSRTKRLHLSGNAGDLAARVETWLSGS</sequence>
<dbReference type="SMART" id="SM01152">
    <property type="entry name" value="DUF167"/>
    <property type="match status" value="1"/>
</dbReference>
<dbReference type="PANTHER" id="PTHR13420">
    <property type="entry name" value="UPF0235 PROTEIN C15ORF40"/>
    <property type="match status" value="1"/>
</dbReference>
<evidence type="ECO:0000313" key="3">
    <source>
        <dbReference type="EMBL" id="HJE23405.1"/>
    </source>
</evidence>
<dbReference type="InterPro" id="IPR036591">
    <property type="entry name" value="YggU-like_sf"/>
</dbReference>